<proteinExistence type="predicted"/>
<comment type="caution">
    <text evidence="2">The sequence shown here is derived from an EMBL/GenBank/DDBJ whole genome shotgun (WGS) entry which is preliminary data.</text>
</comment>
<accession>A0AAD6VHL0</accession>
<dbReference type="EMBL" id="JARJCW010000022">
    <property type="protein sequence ID" value="KAJ7213046.1"/>
    <property type="molecule type" value="Genomic_DNA"/>
</dbReference>
<feature type="region of interest" description="Disordered" evidence="1">
    <location>
        <begin position="1"/>
        <end position="22"/>
    </location>
</feature>
<reference evidence="2" key="1">
    <citation type="submission" date="2023-03" db="EMBL/GenBank/DDBJ databases">
        <title>Massive genome expansion in bonnet fungi (Mycena s.s.) driven by repeated elements and novel gene families across ecological guilds.</title>
        <authorList>
            <consortium name="Lawrence Berkeley National Laboratory"/>
            <person name="Harder C.B."/>
            <person name="Miyauchi S."/>
            <person name="Viragh M."/>
            <person name="Kuo A."/>
            <person name="Thoen E."/>
            <person name="Andreopoulos B."/>
            <person name="Lu D."/>
            <person name="Skrede I."/>
            <person name="Drula E."/>
            <person name="Henrissat B."/>
            <person name="Morin E."/>
            <person name="Kohler A."/>
            <person name="Barry K."/>
            <person name="LaButti K."/>
            <person name="Morin E."/>
            <person name="Salamov A."/>
            <person name="Lipzen A."/>
            <person name="Mereny Z."/>
            <person name="Hegedus B."/>
            <person name="Baldrian P."/>
            <person name="Stursova M."/>
            <person name="Weitz H."/>
            <person name="Taylor A."/>
            <person name="Grigoriev I.V."/>
            <person name="Nagy L.G."/>
            <person name="Martin F."/>
            <person name="Kauserud H."/>
        </authorList>
    </citation>
    <scope>NUCLEOTIDE SEQUENCE</scope>
    <source>
        <strain evidence="2">9144</strain>
    </source>
</reference>
<sequence length="152" mass="15791">MRQFAGSCPRKHTPQPPAVVPPNVRTLCRELGVQADLGGTHDDAVRAQPRPPADASPGPHWHGQLANERRAARSGRPACSERRVARGVFVAGGAEGEISGRWAAAGSRRRGAGGWQWAACGSTVRLLGAVCKRAGVLRARHGCAVGVAGGVP</sequence>
<dbReference type="Proteomes" id="UP001219525">
    <property type="component" value="Unassembled WGS sequence"/>
</dbReference>
<evidence type="ECO:0000313" key="2">
    <source>
        <dbReference type="EMBL" id="KAJ7213046.1"/>
    </source>
</evidence>
<name>A0AAD6VHL0_9AGAR</name>
<gene>
    <name evidence="2" type="ORF">GGX14DRAFT_564090</name>
</gene>
<organism evidence="2 3">
    <name type="scientific">Mycena pura</name>
    <dbReference type="NCBI Taxonomy" id="153505"/>
    <lineage>
        <taxon>Eukaryota</taxon>
        <taxon>Fungi</taxon>
        <taxon>Dikarya</taxon>
        <taxon>Basidiomycota</taxon>
        <taxon>Agaricomycotina</taxon>
        <taxon>Agaricomycetes</taxon>
        <taxon>Agaricomycetidae</taxon>
        <taxon>Agaricales</taxon>
        <taxon>Marasmiineae</taxon>
        <taxon>Mycenaceae</taxon>
        <taxon>Mycena</taxon>
    </lineage>
</organism>
<dbReference type="AlphaFoldDB" id="A0AAD6VHL0"/>
<evidence type="ECO:0000313" key="3">
    <source>
        <dbReference type="Proteomes" id="UP001219525"/>
    </source>
</evidence>
<evidence type="ECO:0000256" key="1">
    <source>
        <dbReference type="SAM" id="MobiDB-lite"/>
    </source>
</evidence>
<feature type="region of interest" description="Disordered" evidence="1">
    <location>
        <begin position="41"/>
        <end position="79"/>
    </location>
</feature>
<keyword evidence="3" id="KW-1185">Reference proteome</keyword>
<protein>
    <submittedName>
        <fullName evidence="2">Uncharacterized protein</fullName>
    </submittedName>
</protein>